<evidence type="ECO:0000256" key="5">
    <source>
        <dbReference type="ARBA" id="ARBA00022692"/>
    </source>
</evidence>
<sequence>MIFKRSLWVNVALTLGLLVLSTLALGAGQVKLTPLEVWQALWGMGTPVQELVVRELRLQRVLAGILTGAAFALSGCLMQTLANNRLATPGIIGIDNAATAFAVASVVGLTTSIAPPGMALVGAALATFLAFLLAGQTGTQGYRFIVAGIGIGAIAGALTQLLLSQVEIDTANAAFPWTVGSLNARSPGAVWGLGLVIVPSLIVALGLVRGLQLLRISTTITVSLGIALKRLRLVTLALSVMLTGFAVAVAGPVGMVALLGPELARLLNRHHGVPLFGAALSGALMMVAADWVGRWMLAPIEVPVGIITAVVGSPYLLWLLLRPATSGP</sequence>
<dbReference type="PANTHER" id="PTHR30472">
    <property type="entry name" value="FERRIC ENTEROBACTIN TRANSPORT SYSTEM PERMEASE PROTEIN"/>
    <property type="match status" value="1"/>
</dbReference>
<feature type="transmembrane region" description="Helical" evidence="8">
    <location>
        <begin position="304"/>
        <end position="321"/>
    </location>
</feature>
<dbReference type="Pfam" id="PF01032">
    <property type="entry name" value="FecCD"/>
    <property type="match status" value="1"/>
</dbReference>
<gene>
    <name evidence="9" type="ORF">BFW38_13360</name>
</gene>
<dbReference type="PANTHER" id="PTHR30472:SF24">
    <property type="entry name" value="FERRIC ENTEROBACTIN TRANSPORT SYSTEM PERMEASE PROTEIN FEPG"/>
    <property type="match status" value="1"/>
</dbReference>
<feature type="transmembrane region" description="Helical" evidence="8">
    <location>
        <begin position="90"/>
        <end position="111"/>
    </location>
</feature>
<feature type="transmembrane region" description="Helical" evidence="8">
    <location>
        <begin position="272"/>
        <end position="292"/>
    </location>
</feature>
<evidence type="ECO:0000256" key="1">
    <source>
        <dbReference type="ARBA" id="ARBA00004651"/>
    </source>
</evidence>
<keyword evidence="5 8" id="KW-0812">Transmembrane</keyword>
<evidence type="ECO:0000256" key="4">
    <source>
        <dbReference type="ARBA" id="ARBA00022475"/>
    </source>
</evidence>
<keyword evidence="6 8" id="KW-1133">Transmembrane helix</keyword>
<feature type="transmembrane region" description="Helical" evidence="8">
    <location>
        <begin position="233"/>
        <end position="260"/>
    </location>
</feature>
<dbReference type="InterPro" id="IPR037294">
    <property type="entry name" value="ABC_BtuC-like"/>
</dbReference>
<dbReference type="Gene3D" id="1.10.3470.10">
    <property type="entry name" value="ABC transporter involved in vitamin B12 uptake, BtuC"/>
    <property type="match status" value="1"/>
</dbReference>
<evidence type="ECO:0000256" key="8">
    <source>
        <dbReference type="SAM" id="Phobius"/>
    </source>
</evidence>
<dbReference type="GO" id="GO:0022857">
    <property type="term" value="F:transmembrane transporter activity"/>
    <property type="evidence" value="ECO:0007669"/>
    <property type="project" value="InterPro"/>
</dbReference>
<feature type="transmembrane region" description="Helical" evidence="8">
    <location>
        <begin position="61"/>
        <end position="78"/>
    </location>
</feature>
<dbReference type="AlphaFoldDB" id="A0A1E2VEQ9"/>
<dbReference type="InterPro" id="IPR000522">
    <property type="entry name" value="ABC_transptr_permease_BtuC"/>
</dbReference>
<dbReference type="OrthoDB" id="9055647at2"/>
<comment type="similarity">
    <text evidence="2">Belongs to the binding-protein-dependent transport system permease family. FecCD subfamily.</text>
</comment>
<dbReference type="CDD" id="cd06550">
    <property type="entry name" value="TM_ABC_iron-siderophores_like"/>
    <property type="match status" value="1"/>
</dbReference>
<dbReference type="EMBL" id="MDTQ01000001">
    <property type="protein sequence ID" value="ODC05457.1"/>
    <property type="molecule type" value="Genomic_DNA"/>
</dbReference>
<dbReference type="SUPFAM" id="SSF81345">
    <property type="entry name" value="ABC transporter involved in vitamin B12 uptake, BtuC"/>
    <property type="match status" value="1"/>
</dbReference>
<feature type="transmembrane region" description="Helical" evidence="8">
    <location>
        <begin position="189"/>
        <end position="208"/>
    </location>
</feature>
<evidence type="ECO:0000256" key="6">
    <source>
        <dbReference type="ARBA" id="ARBA00022989"/>
    </source>
</evidence>
<evidence type="ECO:0000256" key="3">
    <source>
        <dbReference type="ARBA" id="ARBA00022448"/>
    </source>
</evidence>
<reference evidence="9 10" key="1">
    <citation type="submission" date="2016-08" db="EMBL/GenBank/DDBJ databases">
        <authorList>
            <person name="Seilhamer J.J."/>
        </authorList>
    </citation>
    <scope>NUCLEOTIDE SEQUENCE [LARGE SCALE GENOMIC DNA]</scope>
    <source>
        <strain evidence="9 10">PH27A</strain>
    </source>
</reference>
<dbReference type="GO" id="GO:0005886">
    <property type="term" value="C:plasma membrane"/>
    <property type="evidence" value="ECO:0007669"/>
    <property type="project" value="UniProtKB-SubCell"/>
</dbReference>
<name>A0A1E2VEQ9_9GAMM</name>
<evidence type="ECO:0000256" key="7">
    <source>
        <dbReference type="ARBA" id="ARBA00023136"/>
    </source>
</evidence>
<dbReference type="STRING" id="197479.BFW38_13360"/>
<feature type="transmembrane region" description="Helical" evidence="8">
    <location>
        <begin position="117"/>
        <end position="135"/>
    </location>
</feature>
<keyword evidence="4" id="KW-1003">Cell membrane</keyword>
<comment type="caution">
    <text evidence="9">The sequence shown here is derived from an EMBL/GenBank/DDBJ whole genome shotgun (WGS) entry which is preliminary data.</text>
</comment>
<evidence type="ECO:0000256" key="2">
    <source>
        <dbReference type="ARBA" id="ARBA00007935"/>
    </source>
</evidence>
<protein>
    <submittedName>
        <fullName evidence="9">ABC transporter permease</fullName>
    </submittedName>
</protein>
<dbReference type="Proteomes" id="UP000094291">
    <property type="component" value="Unassembled WGS sequence"/>
</dbReference>
<accession>A0A1E2VEQ9</accession>
<keyword evidence="10" id="KW-1185">Reference proteome</keyword>
<evidence type="ECO:0000313" key="9">
    <source>
        <dbReference type="EMBL" id="ODC05457.1"/>
    </source>
</evidence>
<feature type="transmembrane region" description="Helical" evidence="8">
    <location>
        <begin position="142"/>
        <end position="163"/>
    </location>
</feature>
<evidence type="ECO:0000313" key="10">
    <source>
        <dbReference type="Proteomes" id="UP000094291"/>
    </source>
</evidence>
<proteinExistence type="inferred from homology"/>
<comment type="subcellular location">
    <subcellularLocation>
        <location evidence="1">Cell membrane</location>
        <topology evidence="1">Multi-pass membrane protein</topology>
    </subcellularLocation>
</comment>
<dbReference type="GO" id="GO:0033214">
    <property type="term" value="P:siderophore-iron import into cell"/>
    <property type="evidence" value="ECO:0007669"/>
    <property type="project" value="TreeGrafter"/>
</dbReference>
<organism evidence="9 10">
    <name type="scientific">Terasakiispira papahanaumokuakeensis</name>
    <dbReference type="NCBI Taxonomy" id="197479"/>
    <lineage>
        <taxon>Bacteria</taxon>
        <taxon>Pseudomonadati</taxon>
        <taxon>Pseudomonadota</taxon>
        <taxon>Gammaproteobacteria</taxon>
        <taxon>Oceanospirillales</taxon>
        <taxon>Terasakiispira</taxon>
    </lineage>
</organism>
<keyword evidence="7 8" id="KW-0472">Membrane</keyword>
<keyword evidence="3" id="KW-0813">Transport</keyword>